<feature type="compositionally biased region" description="Low complexity" evidence="1">
    <location>
        <begin position="21"/>
        <end position="34"/>
    </location>
</feature>
<proteinExistence type="predicted"/>
<dbReference type="InterPro" id="IPR027417">
    <property type="entry name" value="P-loop_NTPase"/>
</dbReference>
<feature type="region of interest" description="Disordered" evidence="1">
    <location>
        <begin position="1"/>
        <end position="34"/>
    </location>
</feature>
<dbReference type="GeneID" id="14916328"/>
<name>L8GRY4_ACACF</name>
<feature type="compositionally biased region" description="Basic and acidic residues" evidence="1">
    <location>
        <begin position="1"/>
        <end position="17"/>
    </location>
</feature>
<gene>
    <name evidence="2" type="ORF">ACA1_377870</name>
</gene>
<accession>L8GRY4</accession>
<keyword evidence="3" id="KW-1185">Reference proteome</keyword>
<evidence type="ECO:0000256" key="1">
    <source>
        <dbReference type="SAM" id="MobiDB-lite"/>
    </source>
</evidence>
<dbReference type="AlphaFoldDB" id="L8GRY4"/>
<dbReference type="EMBL" id="KB008025">
    <property type="protein sequence ID" value="ELR15672.1"/>
    <property type="molecule type" value="Genomic_DNA"/>
</dbReference>
<organism evidence="2 3">
    <name type="scientific">Acanthamoeba castellanii (strain ATCC 30010 / Neff)</name>
    <dbReference type="NCBI Taxonomy" id="1257118"/>
    <lineage>
        <taxon>Eukaryota</taxon>
        <taxon>Amoebozoa</taxon>
        <taxon>Discosea</taxon>
        <taxon>Longamoebia</taxon>
        <taxon>Centramoebida</taxon>
        <taxon>Acanthamoebidae</taxon>
        <taxon>Acanthamoeba</taxon>
    </lineage>
</organism>
<feature type="region of interest" description="Disordered" evidence="1">
    <location>
        <begin position="489"/>
        <end position="544"/>
    </location>
</feature>
<dbReference type="Proteomes" id="UP000011083">
    <property type="component" value="Unassembled WGS sequence"/>
</dbReference>
<evidence type="ECO:0000313" key="2">
    <source>
        <dbReference type="EMBL" id="ELR15672.1"/>
    </source>
</evidence>
<dbReference type="VEuPathDB" id="AmoebaDB:ACA1_377870"/>
<feature type="compositionally biased region" description="Acidic residues" evidence="1">
    <location>
        <begin position="519"/>
        <end position="530"/>
    </location>
</feature>
<dbReference type="OrthoDB" id="10263927at2759"/>
<protein>
    <submittedName>
        <fullName evidence="2">Uncharacterized protein</fullName>
    </submittedName>
</protein>
<evidence type="ECO:0000313" key="3">
    <source>
        <dbReference type="Proteomes" id="UP000011083"/>
    </source>
</evidence>
<dbReference type="STRING" id="1257118.L8GRY4"/>
<reference evidence="2 3" key="1">
    <citation type="journal article" date="2013" name="Genome Biol.">
        <title>Genome of Acanthamoeba castellanii highlights extensive lateral gene transfer and early evolution of tyrosine kinase signaling.</title>
        <authorList>
            <person name="Clarke M."/>
            <person name="Lohan A.J."/>
            <person name="Liu B."/>
            <person name="Lagkouvardos I."/>
            <person name="Roy S."/>
            <person name="Zafar N."/>
            <person name="Bertelli C."/>
            <person name="Schilde C."/>
            <person name="Kianianmomeni A."/>
            <person name="Burglin T.R."/>
            <person name="Frech C."/>
            <person name="Turcotte B."/>
            <person name="Kopec K.O."/>
            <person name="Synnott J.M."/>
            <person name="Choo C."/>
            <person name="Paponov I."/>
            <person name="Finkler A."/>
            <person name="Soon Heng Tan C."/>
            <person name="Hutchins A.P."/>
            <person name="Weinmeier T."/>
            <person name="Rattei T."/>
            <person name="Chu J.S."/>
            <person name="Gimenez G."/>
            <person name="Irimia M."/>
            <person name="Rigden D.J."/>
            <person name="Fitzpatrick D.A."/>
            <person name="Lorenzo-Morales J."/>
            <person name="Bateman A."/>
            <person name="Chiu C.H."/>
            <person name="Tang P."/>
            <person name="Hegemann P."/>
            <person name="Fromm H."/>
            <person name="Raoult D."/>
            <person name="Greub G."/>
            <person name="Miranda-Saavedra D."/>
            <person name="Chen N."/>
            <person name="Nash P."/>
            <person name="Ginger M.L."/>
            <person name="Horn M."/>
            <person name="Schaap P."/>
            <person name="Caler L."/>
            <person name="Loftus B."/>
        </authorList>
    </citation>
    <scope>NUCLEOTIDE SEQUENCE [LARGE SCALE GENOMIC DNA]</scope>
    <source>
        <strain evidence="2 3">Neff</strain>
    </source>
</reference>
<dbReference type="RefSeq" id="XP_004337685.1">
    <property type="nucleotide sequence ID" value="XM_004337637.1"/>
</dbReference>
<sequence length="544" mass="60430">MEPLKEPLQLKDVKQSRFQEGASQSAPASPASGFSSPIPSIFDLPLLYFLSEVRYIDVGREEIPIHDRSLRRYARYHLKETLCLMGLKPWKAAQISEWVFDRIKFKKVSRRSVEGLTLSGEGLIPTPGVGGVGGQPSSLSGSGSLPTTAQTGHRRQPSLASGMSVNLTKTQFLKVLKAAFEATSRCTGLTPSYLSTDTNMGNRALSNFSIAADVTFRQQSFTILLGGTSGCGKSTLASFLASRIGFTTVISTDNIRHMMRSFIPADQAPVLFASTYHAGEVMNLPEDTDYKQRGYEAQSKLVFEKLEGIISKCESRRESLIVEGVHLEPELMIDLVKRHPTCIPFVVYINDDAKHKERFAIRAKYMTLDARVNKYIQYFKNIRIISQHLCRQATKYAIPKVNNTSVDRSLSLVHGTIFNCIRAYSQGEPLYNKELEQTAVISREYKRVKDELLKSKGVLALKRAFLSPSHSSSSPSGNFAEHNFESLHGSASAMAEDVPEASDTDEEHRHEEESVGDNYDLDEDIEDAVYDDERLYADAGSIGS</sequence>
<dbReference type="Gene3D" id="3.40.50.300">
    <property type="entry name" value="P-loop containing nucleotide triphosphate hydrolases"/>
    <property type="match status" value="1"/>
</dbReference>
<dbReference type="PANTHER" id="PTHR33477:SF3">
    <property type="entry name" value="P-LOOP NTPASE DOMAIN-CONTAINING PROTEIN LPA1 HOMOLOG 1"/>
    <property type="match status" value="1"/>
</dbReference>
<feature type="compositionally biased region" description="Low complexity" evidence="1">
    <location>
        <begin position="135"/>
        <end position="148"/>
    </location>
</feature>
<feature type="region of interest" description="Disordered" evidence="1">
    <location>
        <begin position="131"/>
        <end position="160"/>
    </location>
</feature>
<dbReference type="KEGG" id="acan:ACA1_377870"/>
<dbReference type="PANTHER" id="PTHR33477">
    <property type="entry name" value="P-LOOP NTPASE DOMAIN-CONTAINING PROTEIN LPA1 HOMOLOG 1"/>
    <property type="match status" value="1"/>
</dbReference>
<dbReference type="SUPFAM" id="SSF52540">
    <property type="entry name" value="P-loop containing nucleoside triphosphate hydrolases"/>
    <property type="match status" value="1"/>
</dbReference>